<dbReference type="OrthoDB" id="9814092at2"/>
<dbReference type="Proteomes" id="UP000266385">
    <property type="component" value="Unassembled WGS sequence"/>
</dbReference>
<name>A0A399RP36_9PROT</name>
<keyword evidence="4 6" id="KW-1133">Transmembrane helix</keyword>
<dbReference type="AlphaFoldDB" id="A0A399RP36"/>
<evidence type="ECO:0000256" key="1">
    <source>
        <dbReference type="ARBA" id="ARBA00004651"/>
    </source>
</evidence>
<reference evidence="8 9" key="1">
    <citation type="submission" date="2018-08" db="EMBL/GenBank/DDBJ databases">
        <title>Henriciella mobilis sp. nov., isolated from seawater.</title>
        <authorList>
            <person name="Cheng H."/>
            <person name="Wu Y.-H."/>
            <person name="Xu X.-W."/>
            <person name="Guo L.-L."/>
        </authorList>
    </citation>
    <scope>NUCLEOTIDE SEQUENCE [LARGE SCALE GENOMIC DNA]</scope>
    <source>
        <strain evidence="8 9">JN25</strain>
    </source>
</reference>
<sequence>MNTPVEQIPATRSRKALWLGLAFGGAVIALFILGKTGVIGSLEAFIAEMQQLADTPWALPAVIALFIGAAFIGMPQFGLIGAAVVAFGPVNGALYSWIATLASGTVTFWLGRFSGQAAVARFSGDRAKRFTQFVSRNAFAASAIVRNVPTGPFLIVNMAFGAVRANFLGYLAGMAVGIIPKILLVTFAGQSLMAAMRGSPLIAAALALAAVAVFGGLWLYARRRRQNGNFIAATQSEPVDSGAEKTD</sequence>
<dbReference type="InterPro" id="IPR032816">
    <property type="entry name" value="VTT_dom"/>
</dbReference>
<feature type="transmembrane region" description="Helical" evidence="6">
    <location>
        <begin position="16"/>
        <end position="36"/>
    </location>
</feature>
<feature type="domain" description="VTT" evidence="7">
    <location>
        <begin position="75"/>
        <end position="190"/>
    </location>
</feature>
<organism evidence="8 9">
    <name type="scientific">Henriciella mobilis</name>
    <dbReference type="NCBI Taxonomy" id="2305467"/>
    <lineage>
        <taxon>Bacteria</taxon>
        <taxon>Pseudomonadati</taxon>
        <taxon>Pseudomonadota</taxon>
        <taxon>Alphaproteobacteria</taxon>
        <taxon>Hyphomonadales</taxon>
        <taxon>Hyphomonadaceae</taxon>
        <taxon>Henriciella</taxon>
    </lineage>
</organism>
<feature type="transmembrane region" description="Helical" evidence="6">
    <location>
        <begin position="93"/>
        <end position="111"/>
    </location>
</feature>
<feature type="transmembrane region" description="Helical" evidence="6">
    <location>
        <begin position="57"/>
        <end position="87"/>
    </location>
</feature>
<comment type="subcellular location">
    <subcellularLocation>
        <location evidence="1 6">Cell membrane</location>
        <topology evidence="1 6">Multi-pass membrane protein</topology>
    </subcellularLocation>
</comment>
<keyword evidence="3 6" id="KW-0812">Transmembrane</keyword>
<evidence type="ECO:0000256" key="6">
    <source>
        <dbReference type="RuleBase" id="RU366058"/>
    </source>
</evidence>
<evidence type="ECO:0000313" key="8">
    <source>
        <dbReference type="EMBL" id="RIJ32561.1"/>
    </source>
</evidence>
<feature type="transmembrane region" description="Helical" evidence="6">
    <location>
        <begin position="167"/>
        <end position="189"/>
    </location>
</feature>
<keyword evidence="9" id="KW-1185">Reference proteome</keyword>
<evidence type="ECO:0000256" key="5">
    <source>
        <dbReference type="ARBA" id="ARBA00023136"/>
    </source>
</evidence>
<dbReference type="GO" id="GO:0005886">
    <property type="term" value="C:plasma membrane"/>
    <property type="evidence" value="ECO:0007669"/>
    <property type="project" value="UniProtKB-SubCell"/>
</dbReference>
<accession>A0A399RP36</accession>
<proteinExistence type="inferred from homology"/>
<dbReference type="PANTHER" id="PTHR12677:SF59">
    <property type="entry name" value="GOLGI APPARATUS MEMBRANE PROTEIN TVP38-RELATED"/>
    <property type="match status" value="1"/>
</dbReference>
<feature type="transmembrane region" description="Helical" evidence="6">
    <location>
        <begin position="201"/>
        <end position="221"/>
    </location>
</feature>
<keyword evidence="5 6" id="KW-0472">Membrane</keyword>
<comment type="caution">
    <text evidence="8">The sequence shown here is derived from an EMBL/GenBank/DDBJ whole genome shotgun (WGS) entry which is preliminary data.</text>
</comment>
<dbReference type="Pfam" id="PF09335">
    <property type="entry name" value="VTT_dom"/>
    <property type="match status" value="1"/>
</dbReference>
<dbReference type="EMBL" id="QWFX01000005">
    <property type="protein sequence ID" value="RIJ32561.1"/>
    <property type="molecule type" value="Genomic_DNA"/>
</dbReference>
<keyword evidence="2 6" id="KW-1003">Cell membrane</keyword>
<evidence type="ECO:0000256" key="3">
    <source>
        <dbReference type="ARBA" id="ARBA00022692"/>
    </source>
</evidence>
<comment type="similarity">
    <text evidence="6">Belongs to the TVP38/TMEM64 family.</text>
</comment>
<dbReference type="RefSeq" id="WP_119374642.1">
    <property type="nucleotide sequence ID" value="NZ_QWFX01000005.1"/>
</dbReference>
<evidence type="ECO:0000256" key="4">
    <source>
        <dbReference type="ARBA" id="ARBA00022989"/>
    </source>
</evidence>
<dbReference type="InterPro" id="IPR015414">
    <property type="entry name" value="TMEM64"/>
</dbReference>
<evidence type="ECO:0000259" key="7">
    <source>
        <dbReference type="Pfam" id="PF09335"/>
    </source>
</evidence>
<dbReference type="PANTHER" id="PTHR12677">
    <property type="entry name" value="GOLGI APPARATUS MEMBRANE PROTEIN TVP38-RELATED"/>
    <property type="match status" value="1"/>
</dbReference>
<evidence type="ECO:0000313" key="9">
    <source>
        <dbReference type="Proteomes" id="UP000266385"/>
    </source>
</evidence>
<protein>
    <recommendedName>
        <fullName evidence="6">TVP38/TMEM64 family membrane protein</fullName>
    </recommendedName>
</protein>
<gene>
    <name evidence="8" type="ORF">D1223_01525</name>
</gene>
<evidence type="ECO:0000256" key="2">
    <source>
        <dbReference type="ARBA" id="ARBA00022475"/>
    </source>
</evidence>